<sequence length="82" mass="9617">MSLLEFLPPLRRTIFLIWAGLIGTTQAPGFLQWLRLLPRQRSLATQKCLASIKGRYQGWLTWRESLQQPLILETYLEKHPNL</sequence>
<keyword evidence="1" id="KW-0472">Membrane</keyword>
<feature type="transmembrane region" description="Helical" evidence="1">
    <location>
        <begin position="15"/>
        <end position="34"/>
    </location>
</feature>
<proteinExistence type="predicted"/>
<keyword evidence="1" id="KW-0812">Transmembrane</keyword>
<keyword evidence="3" id="KW-1185">Reference proteome</keyword>
<dbReference type="RefSeq" id="WP_146294722.1">
    <property type="nucleotide sequence ID" value="NZ_CP042326.1"/>
</dbReference>
<name>A0A5B8NIP9_9CHRO</name>
<organism evidence="2 3">
    <name type="scientific">Euhalothece natronophila Z-M001</name>
    <dbReference type="NCBI Taxonomy" id="522448"/>
    <lineage>
        <taxon>Bacteria</taxon>
        <taxon>Bacillati</taxon>
        <taxon>Cyanobacteriota</taxon>
        <taxon>Cyanophyceae</taxon>
        <taxon>Oscillatoriophycideae</taxon>
        <taxon>Chroococcales</taxon>
        <taxon>Halothecacae</taxon>
        <taxon>Halothece cluster</taxon>
        <taxon>Euhalothece</taxon>
    </lineage>
</organism>
<accession>A0A5B8NIP9</accession>
<dbReference type="Proteomes" id="UP000318453">
    <property type="component" value="Chromosome"/>
</dbReference>
<reference evidence="2" key="1">
    <citation type="submission" date="2019-08" db="EMBL/GenBank/DDBJ databases">
        <title>Carotenoids and Carotenoid Binding Proteins in the Halophilic Cyanobacterium Euhalothece sp. ZM00.</title>
        <authorList>
            <person name="Cho S.M."/>
            <person name="Song J.Y."/>
            <person name="Park Y.-I."/>
        </authorList>
    </citation>
    <scope>NUCLEOTIDE SEQUENCE [LARGE SCALE GENOMIC DNA]</scope>
    <source>
        <strain evidence="2">Z-M001</strain>
    </source>
</reference>
<evidence type="ECO:0000256" key="1">
    <source>
        <dbReference type="SAM" id="Phobius"/>
    </source>
</evidence>
<evidence type="ECO:0000313" key="3">
    <source>
        <dbReference type="Proteomes" id="UP000318453"/>
    </source>
</evidence>
<dbReference type="EMBL" id="CP042326">
    <property type="protein sequence ID" value="QDZ39113.1"/>
    <property type="molecule type" value="Genomic_DNA"/>
</dbReference>
<protein>
    <submittedName>
        <fullName evidence="2">Uncharacterized protein</fullName>
    </submittedName>
</protein>
<gene>
    <name evidence="2" type="ORF">FRE64_03675</name>
</gene>
<keyword evidence="1" id="KW-1133">Transmembrane helix</keyword>
<dbReference type="AlphaFoldDB" id="A0A5B8NIP9"/>
<dbReference type="KEGG" id="enn:FRE64_03675"/>
<evidence type="ECO:0000313" key="2">
    <source>
        <dbReference type="EMBL" id="QDZ39113.1"/>
    </source>
</evidence>